<evidence type="ECO:0008006" key="4">
    <source>
        <dbReference type="Google" id="ProtNLM"/>
    </source>
</evidence>
<evidence type="ECO:0000313" key="3">
    <source>
        <dbReference type="Proteomes" id="UP000199206"/>
    </source>
</evidence>
<feature type="chain" id="PRO_5011502952" description="DUF2268 domain-containing protein" evidence="1">
    <location>
        <begin position="36"/>
        <end position="340"/>
    </location>
</feature>
<proteinExistence type="predicted"/>
<evidence type="ECO:0000256" key="1">
    <source>
        <dbReference type="SAM" id="SignalP"/>
    </source>
</evidence>
<keyword evidence="1" id="KW-0732">Signal</keyword>
<reference evidence="3" key="1">
    <citation type="submission" date="2016-10" db="EMBL/GenBank/DDBJ databases">
        <authorList>
            <person name="Varghese N."/>
            <person name="Submissions S."/>
        </authorList>
    </citation>
    <scope>NUCLEOTIDE SEQUENCE [LARGE SCALE GENOMIC DNA]</scope>
    <source>
        <strain evidence="3">S6-262</strain>
    </source>
</reference>
<gene>
    <name evidence="2" type="ORF">SAMN05192583_2675</name>
</gene>
<keyword evidence="3" id="KW-1185">Reference proteome</keyword>
<name>A0A1H8G4N2_9SPHN</name>
<dbReference type="Proteomes" id="UP000199206">
    <property type="component" value="Unassembled WGS sequence"/>
</dbReference>
<dbReference type="STRING" id="1166340.SAMN05192583_2675"/>
<evidence type="ECO:0000313" key="2">
    <source>
        <dbReference type="EMBL" id="SEN38258.1"/>
    </source>
</evidence>
<organism evidence="2 3">
    <name type="scientific">Sphingomonas gellani</name>
    <dbReference type="NCBI Taxonomy" id="1166340"/>
    <lineage>
        <taxon>Bacteria</taxon>
        <taxon>Pseudomonadati</taxon>
        <taxon>Pseudomonadota</taxon>
        <taxon>Alphaproteobacteria</taxon>
        <taxon>Sphingomonadales</taxon>
        <taxon>Sphingomonadaceae</taxon>
        <taxon>Sphingomonas</taxon>
    </lineage>
</organism>
<dbReference type="EMBL" id="FOCF01000006">
    <property type="protein sequence ID" value="SEN38258.1"/>
    <property type="molecule type" value="Genomic_DNA"/>
</dbReference>
<feature type="signal peptide" evidence="1">
    <location>
        <begin position="1"/>
        <end position="35"/>
    </location>
</feature>
<sequence>MTGGVVVRRGVLGVACLIAASVAVPLHLVTAQSSAAVKGRVASQSVSDRDIDRFWRAYDAIGATGDPAERLRLIRTLYIDPGTPGLHALMAARSYTAQQYVDAIVNWPHFWRSVRPLTARSRQAVASLDGDVARFRRLYPELRPASITYAIGVLRTGGTTTGDKVLIGAELALGDESVDVSELPEPLRARLRVFFASRPFANNAQNNIHEYVHTQQQETQGSLAQQVLREGVAELVAELITNRKPALPVYTYGPAHDAAIRQRFLAEMRGDDYDNWLWNSASNAFGVSDVGYYAGYSIARSYYEAARDKRRAVKDLIEVRYDDPAAVRALIDRSGYLAAR</sequence>
<dbReference type="AlphaFoldDB" id="A0A1H8G4N2"/>
<protein>
    <recommendedName>
        <fullName evidence="4">DUF2268 domain-containing protein</fullName>
    </recommendedName>
</protein>
<accession>A0A1H8G4N2</accession>